<sequence length="240" mass="26646">MKRLYSQIAVAIVCALLGFFLSYQFKLISSREENKQQSTYATTDILKEVESLKAERDDVKKQNEDLQAQLKKLEDDAAKSGAVDMDIKKELDTTRMITGTVDVKGQGIILRITPKSDIFSSNKESAASLDELELIHLINSLWFARAEAISINDYRLTPQTGIKNSGSVVNIGSEGRVDPSKEIIIKAIGDKNSLDAALKFANTLNFQNLGSYKKEIEPSDEIVIKKSVKGLNSNYIKPVK</sequence>
<feature type="coiled-coil region" evidence="2">
    <location>
        <begin position="42"/>
        <end position="83"/>
    </location>
</feature>
<dbReference type="AlphaFoldDB" id="A0A1M5Z0E7"/>
<name>A0A1M5Z0E7_9CLOT</name>
<keyword evidence="2" id="KW-0175">Coiled coil</keyword>
<dbReference type="Pfam" id="PF05949">
    <property type="entry name" value="DUF881"/>
    <property type="match status" value="1"/>
</dbReference>
<dbReference type="PANTHER" id="PTHR37313">
    <property type="entry name" value="UPF0749 PROTEIN RV1825"/>
    <property type="match status" value="1"/>
</dbReference>
<dbReference type="InterPro" id="IPR010273">
    <property type="entry name" value="DUF881"/>
</dbReference>
<proteinExistence type="inferred from homology"/>
<dbReference type="Proteomes" id="UP000184241">
    <property type="component" value="Unassembled WGS sequence"/>
</dbReference>
<organism evidence="3 4">
    <name type="scientific">Clostridium intestinale DSM 6191</name>
    <dbReference type="NCBI Taxonomy" id="1121320"/>
    <lineage>
        <taxon>Bacteria</taxon>
        <taxon>Bacillati</taxon>
        <taxon>Bacillota</taxon>
        <taxon>Clostridia</taxon>
        <taxon>Eubacteriales</taxon>
        <taxon>Clostridiaceae</taxon>
        <taxon>Clostridium</taxon>
    </lineage>
</organism>
<evidence type="ECO:0000256" key="1">
    <source>
        <dbReference type="ARBA" id="ARBA00009108"/>
    </source>
</evidence>
<reference evidence="3 4" key="1">
    <citation type="submission" date="2016-11" db="EMBL/GenBank/DDBJ databases">
        <authorList>
            <person name="Jaros S."/>
            <person name="Januszkiewicz K."/>
            <person name="Wedrychowicz H."/>
        </authorList>
    </citation>
    <scope>NUCLEOTIDE SEQUENCE [LARGE SCALE GENOMIC DNA]</scope>
    <source>
        <strain evidence="3 4">DSM 6191</strain>
    </source>
</reference>
<gene>
    <name evidence="3" type="ORF">SAMN02745941_02414</name>
</gene>
<evidence type="ECO:0000313" key="4">
    <source>
        <dbReference type="Proteomes" id="UP000184241"/>
    </source>
</evidence>
<evidence type="ECO:0000313" key="3">
    <source>
        <dbReference type="EMBL" id="SHI17736.1"/>
    </source>
</evidence>
<comment type="similarity">
    <text evidence="1">Belongs to the UPF0749 family.</text>
</comment>
<protein>
    <submittedName>
        <fullName evidence="3">Uncharacterized conserved protein YlxW, UPF0749 family</fullName>
    </submittedName>
</protein>
<dbReference type="PANTHER" id="PTHR37313:SF2">
    <property type="entry name" value="UPF0749 PROTEIN YLXX"/>
    <property type="match status" value="1"/>
</dbReference>
<dbReference type="EMBL" id="FQXU01000007">
    <property type="protein sequence ID" value="SHI17736.1"/>
    <property type="molecule type" value="Genomic_DNA"/>
</dbReference>
<evidence type="ECO:0000256" key="2">
    <source>
        <dbReference type="SAM" id="Coils"/>
    </source>
</evidence>
<dbReference type="Gene3D" id="3.30.70.1880">
    <property type="entry name" value="Protein of unknown function DUF881"/>
    <property type="match status" value="1"/>
</dbReference>
<dbReference type="RefSeq" id="WP_021801422.1">
    <property type="nucleotide sequence ID" value="NZ_FQXU01000007.1"/>
</dbReference>
<accession>A0A1M5Z0E7</accession>